<dbReference type="PANTHER" id="PTHR22911:SF6">
    <property type="entry name" value="SOLUTE CARRIER FAMILY 35 MEMBER G1"/>
    <property type="match status" value="1"/>
</dbReference>
<feature type="transmembrane region" description="Helical" evidence="5">
    <location>
        <begin position="137"/>
        <end position="158"/>
    </location>
</feature>
<dbReference type="InterPro" id="IPR037185">
    <property type="entry name" value="EmrE-like"/>
</dbReference>
<feature type="transmembrane region" description="Helical" evidence="5">
    <location>
        <begin position="76"/>
        <end position="98"/>
    </location>
</feature>
<feature type="transmembrane region" description="Helical" evidence="5">
    <location>
        <begin position="164"/>
        <end position="184"/>
    </location>
</feature>
<dbReference type="GO" id="GO:0016020">
    <property type="term" value="C:membrane"/>
    <property type="evidence" value="ECO:0007669"/>
    <property type="project" value="UniProtKB-SubCell"/>
</dbReference>
<feature type="transmembrane region" description="Helical" evidence="5">
    <location>
        <begin position="343"/>
        <end position="362"/>
    </location>
</feature>
<keyword evidence="8" id="KW-1185">Reference proteome</keyword>
<dbReference type="Proteomes" id="UP001152320">
    <property type="component" value="Chromosome 10"/>
</dbReference>
<keyword evidence="2 5" id="KW-0812">Transmembrane</keyword>
<dbReference type="InterPro" id="IPR000620">
    <property type="entry name" value="EamA_dom"/>
</dbReference>
<dbReference type="AlphaFoldDB" id="A0A9Q1BYS1"/>
<evidence type="ECO:0000313" key="7">
    <source>
        <dbReference type="EMBL" id="KAJ8035275.1"/>
    </source>
</evidence>
<evidence type="ECO:0000313" key="8">
    <source>
        <dbReference type="Proteomes" id="UP001152320"/>
    </source>
</evidence>
<evidence type="ECO:0000256" key="2">
    <source>
        <dbReference type="ARBA" id="ARBA00022692"/>
    </source>
</evidence>
<comment type="subcellular location">
    <subcellularLocation>
        <location evidence="1">Membrane</location>
        <topology evidence="1">Multi-pass membrane protein</topology>
    </subcellularLocation>
</comment>
<accession>A0A9Q1BYS1</accession>
<evidence type="ECO:0000256" key="4">
    <source>
        <dbReference type="ARBA" id="ARBA00023136"/>
    </source>
</evidence>
<proteinExistence type="predicted"/>
<dbReference type="Gene3D" id="1.10.3730.20">
    <property type="match status" value="1"/>
</dbReference>
<organism evidence="7 8">
    <name type="scientific">Holothuria leucospilota</name>
    <name type="common">Black long sea cucumber</name>
    <name type="synonym">Mertensiothuria leucospilota</name>
    <dbReference type="NCBI Taxonomy" id="206669"/>
    <lineage>
        <taxon>Eukaryota</taxon>
        <taxon>Metazoa</taxon>
        <taxon>Echinodermata</taxon>
        <taxon>Eleutherozoa</taxon>
        <taxon>Echinozoa</taxon>
        <taxon>Holothuroidea</taxon>
        <taxon>Aspidochirotacea</taxon>
        <taxon>Aspidochirotida</taxon>
        <taxon>Holothuriidae</taxon>
        <taxon>Holothuria</taxon>
    </lineage>
</organism>
<dbReference type="SUPFAM" id="SSF103481">
    <property type="entry name" value="Multidrug resistance efflux transporter EmrE"/>
    <property type="match status" value="2"/>
</dbReference>
<feature type="transmembrane region" description="Helical" evidence="5">
    <location>
        <begin position="318"/>
        <end position="337"/>
    </location>
</feature>
<keyword evidence="4 5" id="KW-0472">Membrane</keyword>
<comment type="caution">
    <text evidence="7">The sequence shown here is derived from an EMBL/GenBank/DDBJ whole genome shotgun (WGS) entry which is preliminary data.</text>
</comment>
<feature type="transmembrane region" description="Helical" evidence="5">
    <location>
        <begin position="290"/>
        <end position="311"/>
    </location>
</feature>
<feature type="transmembrane region" description="Helical" evidence="5">
    <location>
        <begin position="104"/>
        <end position="125"/>
    </location>
</feature>
<gene>
    <name evidence="7" type="ORF">HOLleu_22444</name>
</gene>
<dbReference type="EMBL" id="JAIZAY010000010">
    <property type="protein sequence ID" value="KAJ8035275.1"/>
    <property type="molecule type" value="Genomic_DNA"/>
</dbReference>
<name>A0A9Q1BYS1_HOLLE</name>
<protein>
    <submittedName>
        <fullName evidence="7">Solute carrier family 35 member G1</fullName>
    </submittedName>
</protein>
<feature type="transmembrane region" description="Helical" evidence="5">
    <location>
        <begin position="258"/>
        <end position="278"/>
    </location>
</feature>
<dbReference type="OrthoDB" id="306876at2759"/>
<dbReference type="Pfam" id="PF00892">
    <property type="entry name" value="EamA"/>
    <property type="match status" value="2"/>
</dbReference>
<evidence type="ECO:0000256" key="1">
    <source>
        <dbReference type="ARBA" id="ARBA00004141"/>
    </source>
</evidence>
<sequence length="379" mass="41835">MVRGDEFVYEQNVVLSEGEDGHNLEKETRCSTTVELEEQDNKINSVNGEDNISAEENDSSCKRSLPICFTCVLRRYGILLALCAGISFSFVSLLLSILTNKVDSFLAVFLQSPVMFLGTAILLLLKRIPLPKDWTHYPWLLLSGMCLSSNLLLISFALRCIEVGDAVTIVYTSLLQVGLFSRIILREPLKVFDFAFAAVGFIGVIFITRPRFIFRIDDDAVGNDTRLVGVVCALCVSVTYALLLVVIRKQSMLGIHSFTGMCFNAAIVSLSSGAISVYLNGWHSPSISEWLIALGVGFTLYIAQLAMHYALRVECATLVNMICTTEILFAFVWQFLFLHVSPTWTSVVGAVFVMAACIGVSLKSQAEAESDTRIQQSQT</sequence>
<evidence type="ECO:0000256" key="5">
    <source>
        <dbReference type="SAM" id="Phobius"/>
    </source>
</evidence>
<feature type="domain" description="EamA" evidence="6">
    <location>
        <begin position="228"/>
        <end position="361"/>
    </location>
</feature>
<feature type="transmembrane region" description="Helical" evidence="5">
    <location>
        <begin position="191"/>
        <end position="207"/>
    </location>
</feature>
<evidence type="ECO:0000259" key="6">
    <source>
        <dbReference type="Pfam" id="PF00892"/>
    </source>
</evidence>
<feature type="domain" description="EamA" evidence="6">
    <location>
        <begin position="76"/>
        <end position="208"/>
    </location>
</feature>
<reference evidence="7" key="1">
    <citation type="submission" date="2021-10" db="EMBL/GenBank/DDBJ databases">
        <title>Tropical sea cucumber genome reveals ecological adaptation and Cuvierian tubules defense mechanism.</title>
        <authorList>
            <person name="Chen T."/>
        </authorList>
    </citation>
    <scope>NUCLEOTIDE SEQUENCE</scope>
    <source>
        <strain evidence="7">Nanhai2018</strain>
        <tissue evidence="7">Muscle</tissue>
    </source>
</reference>
<dbReference type="PANTHER" id="PTHR22911">
    <property type="entry name" value="ACYL-MALONYL CONDENSING ENZYME-RELATED"/>
    <property type="match status" value="1"/>
</dbReference>
<keyword evidence="3 5" id="KW-1133">Transmembrane helix</keyword>
<evidence type="ECO:0000256" key="3">
    <source>
        <dbReference type="ARBA" id="ARBA00022989"/>
    </source>
</evidence>
<feature type="transmembrane region" description="Helical" evidence="5">
    <location>
        <begin position="227"/>
        <end position="246"/>
    </location>
</feature>